<proteinExistence type="predicted"/>
<sequence>MTKLTSTLLTDDRLQALCQQGEVIERDERGIKVVRLDNGDFLKIFRARRWLSGARLYSHARRFCRNAQRLQTLDIPTVTVKSLHHLSASGHTAVIYQPLTGQTLRQLMQAELPRLTALAGALGKFLAELHDKGIHFHSLHSGNVLLTPDNRFGLIDISDMTIYPWPLMCHTRLRSFQRLGKYREEMKVLDAAFWQALIQGYQKTSGHARRCTLLIMAKIDYLQQPPV</sequence>
<dbReference type="RefSeq" id="WP_245652658.1">
    <property type="nucleotide sequence ID" value="NZ_FNFX01000002.1"/>
</dbReference>
<organism evidence="1 2">
    <name type="scientific">Methylophilus rhizosphaerae</name>
    <dbReference type="NCBI Taxonomy" id="492660"/>
    <lineage>
        <taxon>Bacteria</taxon>
        <taxon>Pseudomonadati</taxon>
        <taxon>Pseudomonadota</taxon>
        <taxon>Betaproteobacteria</taxon>
        <taxon>Nitrosomonadales</taxon>
        <taxon>Methylophilaceae</taxon>
        <taxon>Methylophilus</taxon>
    </lineage>
</organism>
<dbReference type="SUPFAM" id="SSF56112">
    <property type="entry name" value="Protein kinase-like (PK-like)"/>
    <property type="match status" value="1"/>
</dbReference>
<evidence type="ECO:0000313" key="2">
    <source>
        <dbReference type="Proteomes" id="UP000198629"/>
    </source>
</evidence>
<evidence type="ECO:0008006" key="3">
    <source>
        <dbReference type="Google" id="ProtNLM"/>
    </source>
</evidence>
<dbReference type="STRING" id="492660.SAMN05192566_1206"/>
<accession>A0A1G9BJP4</accession>
<evidence type="ECO:0000313" key="1">
    <source>
        <dbReference type="EMBL" id="SDK39691.1"/>
    </source>
</evidence>
<dbReference type="EMBL" id="FNFX01000002">
    <property type="protein sequence ID" value="SDK39691.1"/>
    <property type="molecule type" value="Genomic_DNA"/>
</dbReference>
<protein>
    <recommendedName>
        <fullName evidence="3">Lipopolysaccharide kinase (Kdo/WaaP) family protein</fullName>
    </recommendedName>
</protein>
<keyword evidence="2" id="KW-1185">Reference proteome</keyword>
<dbReference type="Gene3D" id="1.10.510.10">
    <property type="entry name" value="Transferase(Phosphotransferase) domain 1"/>
    <property type="match status" value="1"/>
</dbReference>
<name>A0A1G9BJP4_9PROT</name>
<dbReference type="InterPro" id="IPR011009">
    <property type="entry name" value="Kinase-like_dom_sf"/>
</dbReference>
<reference evidence="2" key="1">
    <citation type="submission" date="2016-10" db="EMBL/GenBank/DDBJ databases">
        <authorList>
            <person name="Varghese N."/>
            <person name="Submissions S."/>
        </authorList>
    </citation>
    <scope>NUCLEOTIDE SEQUENCE [LARGE SCALE GENOMIC DNA]</scope>
    <source>
        <strain evidence="2">CBMB127</strain>
    </source>
</reference>
<gene>
    <name evidence="1" type="ORF">SAMN05192566_1206</name>
</gene>
<dbReference type="AlphaFoldDB" id="A0A1G9BJP4"/>
<dbReference type="Proteomes" id="UP000198629">
    <property type="component" value="Unassembled WGS sequence"/>
</dbReference>